<comment type="caution">
    <text evidence="2">The sequence shown here is derived from an EMBL/GenBank/DDBJ whole genome shotgun (WGS) entry which is preliminary data.</text>
</comment>
<accession>A0ABP6SSM1</accession>
<dbReference type="EMBL" id="BAAAYN010000006">
    <property type="protein sequence ID" value="GAA3383539.1"/>
    <property type="molecule type" value="Genomic_DNA"/>
</dbReference>
<sequence length="90" mass="9441">MAFAITMLPTIAGHRWVTVEGPVDASTAADVRGLLRTAIDRPARRLTIDLRDAQVIDEAGRTVLDEAVASAERAGMQVDTIAPAAALTAS</sequence>
<gene>
    <name evidence="2" type="ORF">GCM10020369_09740</name>
</gene>
<name>A0ABP6SSM1_9ACTN</name>
<dbReference type="Proteomes" id="UP001501676">
    <property type="component" value="Unassembled WGS sequence"/>
</dbReference>
<reference evidence="3" key="1">
    <citation type="journal article" date="2019" name="Int. J. Syst. Evol. Microbiol.">
        <title>The Global Catalogue of Microorganisms (GCM) 10K type strain sequencing project: providing services to taxonomists for standard genome sequencing and annotation.</title>
        <authorList>
            <consortium name="The Broad Institute Genomics Platform"/>
            <consortium name="The Broad Institute Genome Sequencing Center for Infectious Disease"/>
            <person name="Wu L."/>
            <person name="Ma J."/>
        </authorList>
    </citation>
    <scope>NUCLEOTIDE SEQUENCE [LARGE SCALE GENOMIC DNA]</scope>
    <source>
        <strain evidence="3">JCM 9458</strain>
    </source>
</reference>
<dbReference type="PROSITE" id="PS50801">
    <property type="entry name" value="STAS"/>
    <property type="match status" value="1"/>
</dbReference>
<dbReference type="Pfam" id="PF01740">
    <property type="entry name" value="STAS"/>
    <property type="match status" value="1"/>
</dbReference>
<protein>
    <recommendedName>
        <fullName evidence="1">STAS domain-containing protein</fullName>
    </recommendedName>
</protein>
<dbReference type="Gene3D" id="3.30.750.24">
    <property type="entry name" value="STAS domain"/>
    <property type="match status" value="1"/>
</dbReference>
<evidence type="ECO:0000313" key="2">
    <source>
        <dbReference type="EMBL" id="GAA3383539.1"/>
    </source>
</evidence>
<dbReference type="InterPro" id="IPR036513">
    <property type="entry name" value="STAS_dom_sf"/>
</dbReference>
<organism evidence="2 3">
    <name type="scientific">Cryptosporangium minutisporangium</name>
    <dbReference type="NCBI Taxonomy" id="113569"/>
    <lineage>
        <taxon>Bacteria</taxon>
        <taxon>Bacillati</taxon>
        <taxon>Actinomycetota</taxon>
        <taxon>Actinomycetes</taxon>
        <taxon>Cryptosporangiales</taxon>
        <taxon>Cryptosporangiaceae</taxon>
        <taxon>Cryptosporangium</taxon>
    </lineage>
</organism>
<dbReference type="SUPFAM" id="SSF52091">
    <property type="entry name" value="SpoIIaa-like"/>
    <property type="match status" value="1"/>
</dbReference>
<feature type="domain" description="STAS" evidence="1">
    <location>
        <begin position="17"/>
        <end position="90"/>
    </location>
</feature>
<keyword evidence="3" id="KW-1185">Reference proteome</keyword>
<proteinExistence type="predicted"/>
<evidence type="ECO:0000313" key="3">
    <source>
        <dbReference type="Proteomes" id="UP001501676"/>
    </source>
</evidence>
<evidence type="ECO:0000259" key="1">
    <source>
        <dbReference type="PROSITE" id="PS50801"/>
    </source>
</evidence>
<dbReference type="RefSeq" id="WP_345726739.1">
    <property type="nucleotide sequence ID" value="NZ_BAAAYN010000006.1"/>
</dbReference>
<dbReference type="InterPro" id="IPR002645">
    <property type="entry name" value="STAS_dom"/>
</dbReference>